<keyword evidence="2" id="KW-0282">Flagellum</keyword>
<reference evidence="2 3" key="1">
    <citation type="submission" date="2019-03" db="EMBL/GenBank/DDBJ databases">
        <authorList>
            <person name="Nijsse B."/>
        </authorList>
    </citation>
    <scope>NUCLEOTIDE SEQUENCE [LARGE SCALE GENOMIC DNA]</scope>
    <source>
        <strain evidence="2">Desulfoluna butyratoxydans MSL71</strain>
    </source>
</reference>
<keyword evidence="1" id="KW-0175">Coiled coil</keyword>
<feature type="coiled-coil region" evidence="1">
    <location>
        <begin position="47"/>
        <end position="74"/>
    </location>
</feature>
<name>A0A4U8YLB2_9BACT</name>
<evidence type="ECO:0000256" key="1">
    <source>
        <dbReference type="SAM" id="Coils"/>
    </source>
</evidence>
<evidence type="ECO:0000313" key="3">
    <source>
        <dbReference type="Proteomes" id="UP000507962"/>
    </source>
</evidence>
<sequence>MDQVEASLSSADPEALFTLARRQADLVGELKKLPMDRSHAELLSRILERSRHLAQRIEEEMDAIRSQLTASANKKRIRGAYASPY</sequence>
<evidence type="ECO:0000313" key="2">
    <source>
        <dbReference type="EMBL" id="VFQ44725.1"/>
    </source>
</evidence>
<keyword evidence="2" id="KW-0969">Cilium</keyword>
<dbReference type="Gene3D" id="1.20.58.380">
    <property type="entry name" value="Flagellar protein flit"/>
    <property type="match status" value="1"/>
</dbReference>
<dbReference type="EMBL" id="CAADHO010000003">
    <property type="protein sequence ID" value="VFQ44725.1"/>
    <property type="molecule type" value="Genomic_DNA"/>
</dbReference>
<keyword evidence="3" id="KW-1185">Reference proteome</keyword>
<accession>A0A4U8YLB2</accession>
<proteinExistence type="predicted"/>
<dbReference type="Proteomes" id="UP000507962">
    <property type="component" value="Unassembled WGS sequence"/>
</dbReference>
<keyword evidence="2" id="KW-0966">Cell projection</keyword>
<protein>
    <submittedName>
        <fullName evidence="2">Flagellar protein flit</fullName>
    </submittedName>
</protein>
<dbReference type="AlphaFoldDB" id="A0A4U8YLB2"/>
<organism evidence="2 3">
    <name type="scientific">Desulfoluna butyratoxydans</name>
    <dbReference type="NCBI Taxonomy" id="231438"/>
    <lineage>
        <taxon>Bacteria</taxon>
        <taxon>Pseudomonadati</taxon>
        <taxon>Thermodesulfobacteriota</taxon>
        <taxon>Desulfobacteria</taxon>
        <taxon>Desulfobacterales</taxon>
        <taxon>Desulfolunaceae</taxon>
        <taxon>Desulfoluna</taxon>
    </lineage>
</organism>
<gene>
    <name evidence="2" type="ORF">MSL71_23750</name>
</gene>